<reference evidence="2 3" key="1">
    <citation type="submission" date="2021-05" db="EMBL/GenBank/DDBJ databases">
        <title>Draft Genome Sequences of Clinical Respiratory Isolates of Mycobacterium goodii Recovered in Ireland.</title>
        <authorList>
            <person name="Flanagan P.R."/>
            <person name="Mok S."/>
            <person name="Roycroft E."/>
            <person name="Rogers T.R."/>
            <person name="Fitzgibbon M."/>
        </authorList>
    </citation>
    <scope>NUCLEOTIDE SEQUENCE [LARGE SCALE GENOMIC DNA]</scope>
    <source>
        <strain evidence="2 3">14IE55</strain>
    </source>
</reference>
<evidence type="ECO:0000313" key="3">
    <source>
        <dbReference type="Proteomes" id="UP000696413"/>
    </source>
</evidence>
<comment type="caution">
    <text evidence="2">The sequence shown here is derived from an EMBL/GenBank/DDBJ whole genome shotgun (WGS) entry which is preliminary data.</text>
</comment>
<sequence>MNSNGAAPPVTSDVLTGEDSFTTRAVRAVLCGIAAGIALFAAGLGALIMGCPILDRDTTHPF</sequence>
<accession>A0ABS6HN97</accession>
<keyword evidence="1" id="KW-1133">Transmembrane helix</keyword>
<organism evidence="2 3">
    <name type="scientific">Mycolicibacterium goodii</name>
    <name type="common">Mycobacterium goodii</name>
    <dbReference type="NCBI Taxonomy" id="134601"/>
    <lineage>
        <taxon>Bacteria</taxon>
        <taxon>Bacillati</taxon>
        <taxon>Actinomycetota</taxon>
        <taxon>Actinomycetes</taxon>
        <taxon>Mycobacteriales</taxon>
        <taxon>Mycobacteriaceae</taxon>
        <taxon>Mycolicibacterium</taxon>
    </lineage>
</organism>
<dbReference type="RefSeq" id="WP_214394953.1">
    <property type="nucleotide sequence ID" value="NZ_JAHBOL010000014.1"/>
</dbReference>
<protein>
    <submittedName>
        <fullName evidence="2">Uncharacterized protein</fullName>
    </submittedName>
</protein>
<gene>
    <name evidence="2" type="ORF">KL859_14635</name>
</gene>
<feature type="transmembrane region" description="Helical" evidence="1">
    <location>
        <begin position="25"/>
        <end position="48"/>
    </location>
</feature>
<name>A0ABS6HN97_MYCGD</name>
<keyword evidence="1" id="KW-0812">Transmembrane</keyword>
<evidence type="ECO:0000313" key="2">
    <source>
        <dbReference type="EMBL" id="MBU8824100.1"/>
    </source>
</evidence>
<keyword evidence="1" id="KW-0472">Membrane</keyword>
<proteinExistence type="predicted"/>
<dbReference type="EMBL" id="JAHBOM010000010">
    <property type="protein sequence ID" value="MBU8824100.1"/>
    <property type="molecule type" value="Genomic_DNA"/>
</dbReference>
<evidence type="ECO:0000256" key="1">
    <source>
        <dbReference type="SAM" id="Phobius"/>
    </source>
</evidence>
<dbReference type="Proteomes" id="UP000696413">
    <property type="component" value="Unassembled WGS sequence"/>
</dbReference>
<keyword evidence="3" id="KW-1185">Reference proteome</keyword>